<dbReference type="GO" id="GO:0003677">
    <property type="term" value="F:DNA binding"/>
    <property type="evidence" value="ECO:0007669"/>
    <property type="project" value="UniProtKB-KW"/>
</dbReference>
<evidence type="ECO:0000256" key="1">
    <source>
        <dbReference type="ARBA" id="ARBA00009437"/>
    </source>
</evidence>
<dbReference type="Pfam" id="PF03466">
    <property type="entry name" value="LysR_substrate"/>
    <property type="match status" value="1"/>
</dbReference>
<dbReference type="AlphaFoldDB" id="A0A7Y9RSL8"/>
<sequence length="240" mass="26026">MTPAPLPPYRLGFVEGATPDKWARRWRERRQEPIELVPLLPEEQLEALDSGRVDACIARLPVPERCHVVRLYDDPAVVVAPADHLVAAADEVSLADLAEEQLVLPPDTVPGWTEVSTVERLPFPAMGVREAVEVVASGTGVVVVPASVARLHARKDTVVRPVVDGPVSEVALVWLREHDDERSQELVGVVRGRTARSSRGAAPDPARSAAPRSAAPPRRRGDARPAAGRGAQRRPGRGRR</sequence>
<proteinExistence type="inferred from homology"/>
<dbReference type="RefSeq" id="WP_343049270.1">
    <property type="nucleotide sequence ID" value="NZ_JACCAC010000001.1"/>
</dbReference>
<keyword evidence="8" id="KW-1185">Reference proteome</keyword>
<organism evidence="7 8">
    <name type="scientific">Nocardioides perillae</name>
    <dbReference type="NCBI Taxonomy" id="1119534"/>
    <lineage>
        <taxon>Bacteria</taxon>
        <taxon>Bacillati</taxon>
        <taxon>Actinomycetota</taxon>
        <taxon>Actinomycetes</taxon>
        <taxon>Propionibacteriales</taxon>
        <taxon>Nocardioidaceae</taxon>
        <taxon>Nocardioides</taxon>
    </lineage>
</organism>
<protein>
    <submittedName>
        <fullName evidence="7">DNA-binding transcriptional LysR family regulator</fullName>
    </submittedName>
</protein>
<dbReference type="Gene3D" id="3.40.190.10">
    <property type="entry name" value="Periplasmic binding protein-like II"/>
    <property type="match status" value="2"/>
</dbReference>
<evidence type="ECO:0000313" key="7">
    <source>
        <dbReference type="EMBL" id="NYG55837.1"/>
    </source>
</evidence>
<dbReference type="EMBL" id="JACCAC010000001">
    <property type="protein sequence ID" value="NYG55837.1"/>
    <property type="molecule type" value="Genomic_DNA"/>
</dbReference>
<keyword evidence="4" id="KW-0804">Transcription</keyword>
<dbReference type="SUPFAM" id="SSF53850">
    <property type="entry name" value="Periplasmic binding protein-like II"/>
    <property type="match status" value="1"/>
</dbReference>
<feature type="compositionally biased region" description="Basic residues" evidence="5">
    <location>
        <begin position="231"/>
        <end position="240"/>
    </location>
</feature>
<dbReference type="CDD" id="cd08414">
    <property type="entry name" value="PBP2_LTTR_aromatics_like"/>
    <property type="match status" value="1"/>
</dbReference>
<dbReference type="PANTHER" id="PTHR30346">
    <property type="entry name" value="TRANSCRIPTIONAL DUAL REGULATOR HCAR-RELATED"/>
    <property type="match status" value="1"/>
</dbReference>
<evidence type="ECO:0000256" key="3">
    <source>
        <dbReference type="ARBA" id="ARBA00023125"/>
    </source>
</evidence>
<evidence type="ECO:0000256" key="4">
    <source>
        <dbReference type="ARBA" id="ARBA00023163"/>
    </source>
</evidence>
<reference evidence="7 8" key="1">
    <citation type="submission" date="2020-07" db="EMBL/GenBank/DDBJ databases">
        <title>Sequencing the genomes of 1000 actinobacteria strains.</title>
        <authorList>
            <person name="Klenk H.-P."/>
        </authorList>
    </citation>
    <scope>NUCLEOTIDE SEQUENCE [LARGE SCALE GENOMIC DNA]</scope>
    <source>
        <strain evidence="7 8">DSM 24552</strain>
    </source>
</reference>
<name>A0A7Y9RSL8_9ACTN</name>
<accession>A0A7Y9RSL8</accession>
<dbReference type="GO" id="GO:0032993">
    <property type="term" value="C:protein-DNA complex"/>
    <property type="evidence" value="ECO:0007669"/>
    <property type="project" value="TreeGrafter"/>
</dbReference>
<evidence type="ECO:0000256" key="2">
    <source>
        <dbReference type="ARBA" id="ARBA00023015"/>
    </source>
</evidence>
<keyword evidence="3 7" id="KW-0238">DNA-binding</keyword>
<evidence type="ECO:0000256" key="5">
    <source>
        <dbReference type="SAM" id="MobiDB-lite"/>
    </source>
</evidence>
<evidence type="ECO:0000259" key="6">
    <source>
        <dbReference type="Pfam" id="PF03466"/>
    </source>
</evidence>
<keyword evidence="2" id="KW-0805">Transcription regulation</keyword>
<evidence type="ECO:0000313" key="8">
    <source>
        <dbReference type="Proteomes" id="UP000544110"/>
    </source>
</evidence>
<gene>
    <name evidence="7" type="ORF">BJ989_002141</name>
</gene>
<feature type="compositionally biased region" description="Low complexity" evidence="5">
    <location>
        <begin position="190"/>
        <end position="216"/>
    </location>
</feature>
<dbReference type="InterPro" id="IPR005119">
    <property type="entry name" value="LysR_subst-bd"/>
</dbReference>
<feature type="domain" description="LysR substrate-binding" evidence="6">
    <location>
        <begin position="34"/>
        <end position="192"/>
    </location>
</feature>
<comment type="similarity">
    <text evidence="1">Belongs to the LysR transcriptional regulatory family.</text>
</comment>
<dbReference type="GO" id="GO:0003700">
    <property type="term" value="F:DNA-binding transcription factor activity"/>
    <property type="evidence" value="ECO:0007669"/>
    <property type="project" value="TreeGrafter"/>
</dbReference>
<feature type="region of interest" description="Disordered" evidence="5">
    <location>
        <begin position="190"/>
        <end position="240"/>
    </location>
</feature>
<dbReference type="PANTHER" id="PTHR30346:SF0">
    <property type="entry name" value="HCA OPERON TRANSCRIPTIONAL ACTIVATOR HCAR"/>
    <property type="match status" value="1"/>
</dbReference>
<comment type="caution">
    <text evidence="7">The sequence shown here is derived from an EMBL/GenBank/DDBJ whole genome shotgun (WGS) entry which is preliminary data.</text>
</comment>
<dbReference type="Proteomes" id="UP000544110">
    <property type="component" value="Unassembled WGS sequence"/>
</dbReference>